<evidence type="ECO:0000313" key="1">
    <source>
        <dbReference type="EMBL" id="KNC92353.1"/>
    </source>
</evidence>
<proteinExistence type="predicted"/>
<protein>
    <recommendedName>
        <fullName evidence="3">Fimbrial-type adhesion domain-containing protein</fullName>
    </recommendedName>
</protein>
<organism evidence="1 2">
    <name type="scientific">Trabulsiella odontotermitis</name>
    <dbReference type="NCBI Taxonomy" id="379893"/>
    <lineage>
        <taxon>Bacteria</taxon>
        <taxon>Pseudomonadati</taxon>
        <taxon>Pseudomonadota</taxon>
        <taxon>Gammaproteobacteria</taxon>
        <taxon>Enterobacterales</taxon>
        <taxon>Enterobacteriaceae</taxon>
        <taxon>Trabulsiella</taxon>
    </lineage>
</organism>
<evidence type="ECO:0000313" key="2">
    <source>
        <dbReference type="Proteomes" id="UP000037393"/>
    </source>
</evidence>
<dbReference type="AlphaFoldDB" id="A0A0L0GV91"/>
<dbReference type="EMBL" id="JNGI01000095">
    <property type="protein sequence ID" value="KNC92353.1"/>
    <property type="molecule type" value="Genomic_DNA"/>
</dbReference>
<name>A0A0L0GV91_9ENTR</name>
<reference evidence="1 2" key="1">
    <citation type="journal article" date="2015" name="Appl. Environ. Microbiol.">
        <title>The Enterobacterium Trabulsiella odontotermitis Presents Novel Adaptations Related to Its Association with Fungus-Growing Termites.</title>
        <authorList>
            <person name="Sapountzis P."/>
            <person name="Gruntjes T."/>
            <person name="Otani S."/>
            <person name="Estevez J."/>
            <person name="da Costa R.R."/>
            <person name="Plunkett G.3rd."/>
            <person name="Perna N.T."/>
            <person name="Poulsen M."/>
        </authorList>
    </citation>
    <scope>NUCLEOTIDE SEQUENCE [LARGE SCALE GENOMIC DNA]</scope>
    <source>
        <strain evidence="1 2">12</strain>
    </source>
</reference>
<dbReference type="PATRIC" id="fig|379893.4.peg.4791"/>
<accession>A0A0L0GV91</accession>
<sequence length="59" mass="6564">MAVRKGPTGDFYLNGKEESYPLVNGAVDIPLYQLYQRAESEKVEAGSIDLSIAYTFAYN</sequence>
<evidence type="ECO:0008006" key="3">
    <source>
        <dbReference type="Google" id="ProtNLM"/>
    </source>
</evidence>
<keyword evidence="2" id="KW-1185">Reference proteome</keyword>
<comment type="caution">
    <text evidence="1">The sequence shown here is derived from an EMBL/GenBank/DDBJ whole genome shotgun (WGS) entry which is preliminary data.</text>
</comment>
<gene>
    <name evidence="1" type="ORF">GM31_23640</name>
</gene>
<dbReference type="Proteomes" id="UP000037393">
    <property type="component" value="Unassembled WGS sequence"/>
</dbReference>